<evidence type="ECO:0000256" key="3">
    <source>
        <dbReference type="ARBA" id="ARBA00023002"/>
    </source>
</evidence>
<keyword evidence="3" id="KW-0560">Oxidoreductase</keyword>
<evidence type="ECO:0000256" key="4">
    <source>
        <dbReference type="ARBA" id="ARBA00023033"/>
    </source>
</evidence>
<dbReference type="InterPro" id="IPR019921">
    <property type="entry name" value="Lucif-like_OxRdtase_Rv2161c"/>
</dbReference>
<evidence type="ECO:0000256" key="2">
    <source>
        <dbReference type="ARBA" id="ARBA00022643"/>
    </source>
</evidence>
<evidence type="ECO:0000259" key="5">
    <source>
        <dbReference type="Pfam" id="PF00296"/>
    </source>
</evidence>
<reference evidence="6 7" key="1">
    <citation type="submission" date="2019-01" db="EMBL/GenBank/DDBJ databases">
        <title>Ktedonosporobacter rubrisoli SCAWS-G2.</title>
        <authorList>
            <person name="Huang Y."/>
            <person name="Yan B."/>
        </authorList>
    </citation>
    <scope>NUCLEOTIDE SEQUENCE [LARGE SCALE GENOMIC DNA]</scope>
    <source>
        <strain evidence="6 7">SCAWS-G2</strain>
    </source>
</reference>
<dbReference type="GO" id="GO:0008726">
    <property type="term" value="F:alkanesulfonate monooxygenase activity"/>
    <property type="evidence" value="ECO:0007669"/>
    <property type="project" value="TreeGrafter"/>
</dbReference>
<keyword evidence="4" id="KW-0503">Monooxygenase</keyword>
<organism evidence="6 7">
    <name type="scientific">Ktedonosporobacter rubrisoli</name>
    <dbReference type="NCBI Taxonomy" id="2509675"/>
    <lineage>
        <taxon>Bacteria</taxon>
        <taxon>Bacillati</taxon>
        <taxon>Chloroflexota</taxon>
        <taxon>Ktedonobacteria</taxon>
        <taxon>Ktedonobacterales</taxon>
        <taxon>Ktedonosporobacteraceae</taxon>
        <taxon>Ktedonosporobacter</taxon>
    </lineage>
</organism>
<dbReference type="InterPro" id="IPR036661">
    <property type="entry name" value="Luciferase-like_sf"/>
</dbReference>
<dbReference type="PANTHER" id="PTHR42847:SF4">
    <property type="entry name" value="ALKANESULFONATE MONOOXYGENASE-RELATED"/>
    <property type="match status" value="1"/>
</dbReference>
<gene>
    <name evidence="6" type="ORF">EPA93_05815</name>
</gene>
<evidence type="ECO:0000313" key="6">
    <source>
        <dbReference type="EMBL" id="QBD83380.1"/>
    </source>
</evidence>
<evidence type="ECO:0000256" key="1">
    <source>
        <dbReference type="ARBA" id="ARBA00022630"/>
    </source>
</evidence>
<dbReference type="Gene3D" id="3.20.20.30">
    <property type="entry name" value="Luciferase-like domain"/>
    <property type="match status" value="1"/>
</dbReference>
<evidence type="ECO:0000313" key="7">
    <source>
        <dbReference type="Proteomes" id="UP000290365"/>
    </source>
</evidence>
<dbReference type="GO" id="GO:0046306">
    <property type="term" value="P:alkanesulfonate catabolic process"/>
    <property type="evidence" value="ECO:0007669"/>
    <property type="project" value="TreeGrafter"/>
</dbReference>
<keyword evidence="2" id="KW-0288">FMN</keyword>
<protein>
    <submittedName>
        <fullName evidence="6">LLM class F420-dependent oxidoreductase</fullName>
    </submittedName>
</protein>
<dbReference type="KEGG" id="kbs:EPA93_05815"/>
<keyword evidence="1" id="KW-0285">Flavoprotein</keyword>
<dbReference type="Pfam" id="PF00296">
    <property type="entry name" value="Bac_luciferase"/>
    <property type="match status" value="1"/>
</dbReference>
<dbReference type="EMBL" id="CP035758">
    <property type="protein sequence ID" value="QBD83380.1"/>
    <property type="molecule type" value="Genomic_DNA"/>
</dbReference>
<dbReference type="OrthoDB" id="3284378at2"/>
<dbReference type="SUPFAM" id="SSF51679">
    <property type="entry name" value="Bacterial luciferase-like"/>
    <property type="match status" value="1"/>
</dbReference>
<dbReference type="NCBIfam" id="TIGR03619">
    <property type="entry name" value="F420_Rv2161c"/>
    <property type="match status" value="1"/>
</dbReference>
<feature type="domain" description="Luciferase-like" evidence="5">
    <location>
        <begin position="12"/>
        <end position="225"/>
    </location>
</feature>
<name>A0A4P6K649_KTERU</name>
<proteinExistence type="predicted"/>
<dbReference type="PANTHER" id="PTHR42847">
    <property type="entry name" value="ALKANESULFONATE MONOOXYGENASE"/>
    <property type="match status" value="1"/>
</dbReference>
<dbReference type="InterPro" id="IPR050172">
    <property type="entry name" value="SsuD_RutA_monooxygenase"/>
</dbReference>
<keyword evidence="7" id="KW-1185">Reference proteome</keyword>
<dbReference type="Proteomes" id="UP000290365">
    <property type="component" value="Chromosome"/>
</dbReference>
<dbReference type="AlphaFoldDB" id="A0A4P6K649"/>
<dbReference type="InterPro" id="IPR011251">
    <property type="entry name" value="Luciferase-like_dom"/>
</dbReference>
<sequence>MNRVACSYPVTAIKIAQLAEAAGFESLWAAEHIVLPDPRVPSSPSDPQERFLDPLVALAFLAAHTKRVLLGTGVIVLPQHNPLILAKGLASLDELSGGRLLFGVGAGYLEPEFRALGVPFAERGARTDEYLAAMRSIWTQTQPAYHGRFVSFEHVQSYPQPQRMIPLIIGGESVPAYRRAVEQGNGWYGFNLDLEVTARELNKLAEAGKRYERPAELGKLEISVTPPPGALTLEDAKRYAELGVDRLILLPRTSFSEAELIEFVAQHGERLLGRV</sequence>
<accession>A0A4P6K649</accession>